<name>A0A6G1ER98_9ORYZ</name>
<dbReference type="AlphaFoldDB" id="A0A6G1ER98"/>
<protein>
    <submittedName>
        <fullName evidence="2">Uncharacterized protein</fullName>
    </submittedName>
</protein>
<accession>A0A6G1ER98</accession>
<evidence type="ECO:0000256" key="1">
    <source>
        <dbReference type="SAM" id="MobiDB-lite"/>
    </source>
</evidence>
<dbReference type="Proteomes" id="UP000479710">
    <property type="component" value="Unassembled WGS sequence"/>
</dbReference>
<evidence type="ECO:0000313" key="3">
    <source>
        <dbReference type="Proteomes" id="UP000479710"/>
    </source>
</evidence>
<keyword evidence="3" id="KW-1185">Reference proteome</keyword>
<reference evidence="2 3" key="1">
    <citation type="submission" date="2019-11" db="EMBL/GenBank/DDBJ databases">
        <title>Whole genome sequence of Oryza granulata.</title>
        <authorList>
            <person name="Li W."/>
        </authorList>
    </citation>
    <scope>NUCLEOTIDE SEQUENCE [LARGE SCALE GENOMIC DNA]</scope>
    <source>
        <strain evidence="3">cv. Menghai</strain>
        <tissue evidence="2">Leaf</tissue>
    </source>
</reference>
<sequence>MASPLIFLPFAASIKVGCRGDHQWLDADLGLGGRIVWEVDGNEEAHIMSMAEAAAMEGEDSQERWQRQRQHLQGRGLVRAAPQREGLRKLL</sequence>
<comment type="caution">
    <text evidence="2">The sequence shown here is derived from an EMBL/GenBank/DDBJ whole genome shotgun (WGS) entry which is preliminary data.</text>
</comment>
<dbReference type="EMBL" id="SPHZ02000003">
    <property type="protein sequence ID" value="KAF0927178.1"/>
    <property type="molecule type" value="Genomic_DNA"/>
</dbReference>
<evidence type="ECO:0000313" key="2">
    <source>
        <dbReference type="EMBL" id="KAF0927178.1"/>
    </source>
</evidence>
<organism evidence="2 3">
    <name type="scientific">Oryza meyeriana var. granulata</name>
    <dbReference type="NCBI Taxonomy" id="110450"/>
    <lineage>
        <taxon>Eukaryota</taxon>
        <taxon>Viridiplantae</taxon>
        <taxon>Streptophyta</taxon>
        <taxon>Embryophyta</taxon>
        <taxon>Tracheophyta</taxon>
        <taxon>Spermatophyta</taxon>
        <taxon>Magnoliopsida</taxon>
        <taxon>Liliopsida</taxon>
        <taxon>Poales</taxon>
        <taxon>Poaceae</taxon>
        <taxon>BOP clade</taxon>
        <taxon>Oryzoideae</taxon>
        <taxon>Oryzeae</taxon>
        <taxon>Oryzinae</taxon>
        <taxon>Oryza</taxon>
        <taxon>Oryza meyeriana</taxon>
    </lineage>
</organism>
<gene>
    <name evidence="2" type="ORF">E2562_030985</name>
</gene>
<feature type="region of interest" description="Disordered" evidence="1">
    <location>
        <begin position="56"/>
        <end position="78"/>
    </location>
</feature>
<proteinExistence type="predicted"/>